<evidence type="ECO:0000313" key="2">
    <source>
        <dbReference type="Proteomes" id="UP001497535"/>
    </source>
</evidence>
<gene>
    <name evidence="1" type="ORF">MENTE1834_LOCUS39876</name>
</gene>
<accession>A0ACB1ALU8</accession>
<keyword evidence="2" id="KW-1185">Reference proteome</keyword>
<dbReference type="Proteomes" id="UP001497535">
    <property type="component" value="Unassembled WGS sequence"/>
</dbReference>
<organism evidence="1 2">
    <name type="scientific">Meloidogyne enterolobii</name>
    <name type="common">Root-knot nematode worm</name>
    <name type="synonym">Meloidogyne mayaguensis</name>
    <dbReference type="NCBI Taxonomy" id="390850"/>
    <lineage>
        <taxon>Eukaryota</taxon>
        <taxon>Metazoa</taxon>
        <taxon>Ecdysozoa</taxon>
        <taxon>Nematoda</taxon>
        <taxon>Chromadorea</taxon>
        <taxon>Rhabditida</taxon>
        <taxon>Tylenchina</taxon>
        <taxon>Tylenchomorpha</taxon>
        <taxon>Tylenchoidea</taxon>
        <taxon>Meloidogynidae</taxon>
        <taxon>Meloidogyninae</taxon>
        <taxon>Meloidogyne</taxon>
    </lineage>
</organism>
<dbReference type="EMBL" id="CAVMJV010000091">
    <property type="protein sequence ID" value="CAK5092006.1"/>
    <property type="molecule type" value="Genomic_DNA"/>
</dbReference>
<reference evidence="1" key="1">
    <citation type="submission" date="2023-11" db="EMBL/GenBank/DDBJ databases">
        <authorList>
            <person name="Poullet M."/>
        </authorList>
    </citation>
    <scope>NUCLEOTIDE SEQUENCE</scope>
    <source>
        <strain evidence="1">E1834</strain>
    </source>
</reference>
<protein>
    <submittedName>
        <fullName evidence="1">Uncharacterized protein</fullName>
    </submittedName>
</protein>
<proteinExistence type="predicted"/>
<name>A0ACB1ALU8_MELEN</name>
<evidence type="ECO:0000313" key="1">
    <source>
        <dbReference type="EMBL" id="CAK5092006.1"/>
    </source>
</evidence>
<comment type="caution">
    <text evidence="1">The sequence shown here is derived from an EMBL/GenBank/DDBJ whole genome shotgun (WGS) entry which is preliminary data.</text>
</comment>
<sequence>METTDDPNTQDNNQIDSDMPSSSTNSDGNGNQISKNQQPLTLSPLIALILLQINKVPSGRQLFSEMGKFYFTIVYFINTNLLGGHAFISEQLQQSIRAFAEMSSSAWPQGSAAFTDVQRQLRMIASQISGTVISQQHRQKSQLLDGNRIVCGSGPYQNTNVNNPSTTLDKPAASSTFHQNSWLASQATNQQQPLGTAQFGGAGIYKNVTFGNTNGGVNTTGTAKKQIASKCIGSSGLGAPEQREPQIYNYAPNCSIHSSSAMANHLQQLVAAGTTHRRSRNPNWTYHFPIYQQWLDLVLTLPYPIMLNEIVIKPHASSLASAPSAVQAELSSDPIGIDWVAVRSPIQTLGCSRITVPTTNYKSPVKASSNFSKCRARDPVFFSQNRTRTGFSG</sequence>